<dbReference type="Pfam" id="PF02458">
    <property type="entry name" value="Transferase"/>
    <property type="match status" value="1"/>
</dbReference>
<evidence type="ECO:0000256" key="4">
    <source>
        <dbReference type="ARBA" id="ARBA00022679"/>
    </source>
</evidence>
<evidence type="ECO:0000313" key="7">
    <source>
        <dbReference type="Proteomes" id="UP001630127"/>
    </source>
</evidence>
<dbReference type="EMBL" id="JBJUIK010000015">
    <property type="protein sequence ID" value="KAL3501998.1"/>
    <property type="molecule type" value="Genomic_DNA"/>
</dbReference>
<organism evidence="6 7">
    <name type="scientific">Cinchona calisaya</name>
    <dbReference type="NCBI Taxonomy" id="153742"/>
    <lineage>
        <taxon>Eukaryota</taxon>
        <taxon>Viridiplantae</taxon>
        <taxon>Streptophyta</taxon>
        <taxon>Embryophyta</taxon>
        <taxon>Tracheophyta</taxon>
        <taxon>Spermatophyta</taxon>
        <taxon>Magnoliopsida</taxon>
        <taxon>eudicotyledons</taxon>
        <taxon>Gunneridae</taxon>
        <taxon>Pentapetalae</taxon>
        <taxon>asterids</taxon>
        <taxon>lamiids</taxon>
        <taxon>Gentianales</taxon>
        <taxon>Rubiaceae</taxon>
        <taxon>Cinchonoideae</taxon>
        <taxon>Cinchoneae</taxon>
        <taxon>Cinchona</taxon>
    </lineage>
</organism>
<evidence type="ECO:0000256" key="1">
    <source>
        <dbReference type="ARBA" id="ARBA00009861"/>
    </source>
</evidence>
<dbReference type="PANTHER" id="PTHR31623">
    <property type="entry name" value="F21J9.9"/>
    <property type="match status" value="1"/>
</dbReference>
<gene>
    <name evidence="6" type="ORF">ACH5RR_036447</name>
</gene>
<dbReference type="GO" id="GO:0016746">
    <property type="term" value="F:acyltransferase activity"/>
    <property type="evidence" value="ECO:0007669"/>
    <property type="project" value="UniProtKB-KW"/>
</dbReference>
<keyword evidence="7" id="KW-1185">Reference proteome</keyword>
<dbReference type="AlphaFoldDB" id="A0ABD2Y4G9"/>
<dbReference type="PANTHER" id="PTHR31623:SF55">
    <property type="entry name" value="VINORINE SYNTHASE"/>
    <property type="match status" value="1"/>
</dbReference>
<dbReference type="Proteomes" id="UP001630127">
    <property type="component" value="Unassembled WGS sequence"/>
</dbReference>
<keyword evidence="5" id="KW-0012">Acyltransferase</keyword>
<comment type="subunit">
    <text evidence="2">Monomer.</text>
</comment>
<evidence type="ECO:0000256" key="2">
    <source>
        <dbReference type="ARBA" id="ARBA00011245"/>
    </source>
</evidence>
<proteinExistence type="inferred from homology"/>
<comment type="caution">
    <text evidence="6">The sequence shown here is derived from an EMBL/GenBank/DDBJ whole genome shotgun (WGS) entry which is preliminary data.</text>
</comment>
<evidence type="ECO:0000256" key="3">
    <source>
        <dbReference type="ARBA" id="ARBA00022589"/>
    </source>
</evidence>
<keyword evidence="4" id="KW-0808">Transferase</keyword>
<keyword evidence="3" id="KW-0017">Alkaloid metabolism</keyword>
<accession>A0ABD2Y4G9</accession>
<reference evidence="6 7" key="1">
    <citation type="submission" date="2024-11" db="EMBL/GenBank/DDBJ databases">
        <title>A near-complete genome assembly of Cinchona calisaya.</title>
        <authorList>
            <person name="Lian D.C."/>
            <person name="Zhao X.W."/>
            <person name="Wei L."/>
        </authorList>
    </citation>
    <scope>NUCLEOTIDE SEQUENCE [LARGE SCALE GENOMIC DNA]</scope>
    <source>
        <tissue evidence="6">Nenye</tissue>
    </source>
</reference>
<sequence length="511" mass="57338">MAKKQSGTHISNGSVCTSKPALFRWYSSFKGHHEHLMTKKPHGFAYALPILDLAASENLQSSFKQETAKMDLQIISKEEIKPASPTPHHLRTLRFSLLDQISPDCYTSLLFFFSSNCQKTMLNINDVISDRRRRLKQSLFKILVPFYPLAGKIIKDGFHIECNDDGVYYVEARTNMQLSDLLKKPENELINQLCPLHPDSVEMLSKSYVLMVQISIFDCGGIAIGLNASHKILDGLSVSTFMQAWGATARESSKQIHPSFISSSMFPPIPDLIRNTSIMIAKHQMKEHNYVTKRFVFDSSALAALKSKAAIANPSSVTAVMGLVWKSFIVASKKKSILYIPVNLRTKCSPPLPPHSLGNIIWLPSANLCVEEDSNLELEYLVNKIRNAIATINTDFIECIKGGNEIHKLKEFDEKVYYDDQNSKEECIQISSICKTGFYEPDFEWGKPIWSCVTRGNKDLFGLGNIVHLIETKSGDGIEACVTIKEEYMVVLEQNSELLSYASLNPGSHES</sequence>
<comment type="similarity">
    <text evidence="1">Belongs to the plant acyltransferase family.</text>
</comment>
<protein>
    <submittedName>
        <fullName evidence="6">Uncharacterized protein</fullName>
    </submittedName>
</protein>
<dbReference type="GO" id="GO:0009820">
    <property type="term" value="P:alkaloid metabolic process"/>
    <property type="evidence" value="ECO:0007669"/>
    <property type="project" value="UniProtKB-KW"/>
</dbReference>
<dbReference type="InterPro" id="IPR023213">
    <property type="entry name" value="CAT-like_dom_sf"/>
</dbReference>
<evidence type="ECO:0000313" key="6">
    <source>
        <dbReference type="EMBL" id="KAL3501998.1"/>
    </source>
</evidence>
<name>A0ABD2Y4G9_9GENT</name>
<evidence type="ECO:0000256" key="5">
    <source>
        <dbReference type="ARBA" id="ARBA00023315"/>
    </source>
</evidence>
<dbReference type="Gene3D" id="3.30.559.10">
    <property type="entry name" value="Chloramphenicol acetyltransferase-like domain"/>
    <property type="match status" value="2"/>
</dbReference>